<sequence>APPPARITSAAARRHHRPHAAPGTLPAVTHGGQQRRGRRGLRSAAVGVDHAHRSRLRPRARHVAVRRRRRRARRPRLPRHRRVLLRRHGVGHGLRADQGAGQRRHDRRRRRARPPGTPRPQHRDAGGVDAAGQRRHPVAAHRRPQRQDRGLAPQRRQRLAPADGLRRRRGVLRQESTDRPGHPHAHRLLPRPAPCRLAHPGQPGARHRERRRARPLPARRRAAGDPRDLEPRGRQGPGGRRPVVRVVRAGAPAGRALPGLRHHLLPGVRRPVGRASRLRRGGAGHRRRGADRRRAAGVHAVRLQQRRLDRGRVGALPRRPGGPLRRLGGQPRAHLDQAGHRRDHRGGLAAGRQRHPARRRGPRRQRRVGRPGRRPHDRRRQGVRDRLRRRGALGPGTAVDVVHGQLHHRQV</sequence>
<organism evidence="2">
    <name type="scientific">uncultured Nocardioides sp</name>
    <dbReference type="NCBI Taxonomy" id="198441"/>
    <lineage>
        <taxon>Bacteria</taxon>
        <taxon>Bacillati</taxon>
        <taxon>Actinomycetota</taxon>
        <taxon>Actinomycetes</taxon>
        <taxon>Propionibacteriales</taxon>
        <taxon>Nocardioidaceae</taxon>
        <taxon>Nocardioides</taxon>
        <taxon>environmental samples</taxon>
    </lineage>
</organism>
<feature type="compositionally biased region" description="Basic and acidic residues" evidence="1">
    <location>
        <begin position="222"/>
        <end position="233"/>
    </location>
</feature>
<feature type="compositionally biased region" description="Basic residues" evidence="1">
    <location>
        <begin position="102"/>
        <end position="113"/>
    </location>
</feature>
<feature type="compositionally biased region" description="Basic residues" evidence="1">
    <location>
        <begin position="52"/>
        <end position="90"/>
    </location>
</feature>
<feature type="compositionally biased region" description="Basic residues" evidence="1">
    <location>
        <begin position="133"/>
        <end position="144"/>
    </location>
</feature>
<feature type="non-terminal residue" evidence="2">
    <location>
        <position position="1"/>
    </location>
</feature>
<feature type="non-terminal residue" evidence="2">
    <location>
        <position position="411"/>
    </location>
</feature>
<evidence type="ECO:0000256" key="1">
    <source>
        <dbReference type="SAM" id="MobiDB-lite"/>
    </source>
</evidence>
<feature type="compositionally biased region" description="Basic residues" evidence="1">
    <location>
        <begin position="276"/>
        <end position="291"/>
    </location>
</feature>
<feature type="region of interest" description="Disordered" evidence="1">
    <location>
        <begin position="268"/>
        <end position="411"/>
    </location>
</feature>
<protein>
    <submittedName>
        <fullName evidence="2">SpoIID</fullName>
    </submittedName>
</protein>
<dbReference type="EMBL" id="CADCUP010000078">
    <property type="protein sequence ID" value="CAA9383963.1"/>
    <property type="molecule type" value="Genomic_DNA"/>
</dbReference>
<name>A0A6J4NFS6_9ACTN</name>
<feature type="compositionally biased region" description="Low complexity" evidence="1">
    <location>
        <begin position="313"/>
        <end position="332"/>
    </location>
</feature>
<accession>A0A6J4NFS6</accession>
<proteinExistence type="predicted"/>
<feature type="compositionally biased region" description="Basic residues" evidence="1">
    <location>
        <begin position="205"/>
        <end position="221"/>
    </location>
</feature>
<gene>
    <name evidence="2" type="ORF">AVDCRST_MAG06-1145</name>
</gene>
<feature type="compositionally biased region" description="Basic residues" evidence="1">
    <location>
        <begin position="352"/>
        <end position="379"/>
    </location>
</feature>
<reference evidence="2" key="1">
    <citation type="submission" date="2020-02" db="EMBL/GenBank/DDBJ databases">
        <authorList>
            <person name="Meier V. D."/>
        </authorList>
    </citation>
    <scope>NUCLEOTIDE SEQUENCE</scope>
    <source>
        <strain evidence="2">AVDCRST_MAG06</strain>
    </source>
</reference>
<evidence type="ECO:0000313" key="2">
    <source>
        <dbReference type="EMBL" id="CAA9383963.1"/>
    </source>
</evidence>
<dbReference type="AlphaFoldDB" id="A0A6J4NFS6"/>
<feature type="region of interest" description="Disordered" evidence="1">
    <location>
        <begin position="1"/>
        <end position="244"/>
    </location>
</feature>